<protein>
    <submittedName>
        <fullName evidence="1 3">Uncharacterized protein</fullName>
    </submittedName>
</protein>
<reference evidence="1 2" key="2">
    <citation type="submission" date="2018-11" db="EMBL/GenBank/DDBJ databases">
        <authorList>
            <consortium name="Pathogen Informatics"/>
        </authorList>
    </citation>
    <scope>NUCLEOTIDE SEQUENCE [LARGE SCALE GENOMIC DNA]</scope>
</reference>
<dbReference type="WBParaSite" id="HDID_0000664201-mRNA-1">
    <property type="protein sequence ID" value="HDID_0000664201-mRNA-1"/>
    <property type="gene ID" value="HDID_0000664201"/>
</dbReference>
<organism evidence="3">
    <name type="scientific">Hymenolepis diminuta</name>
    <name type="common">Rat tapeworm</name>
    <dbReference type="NCBI Taxonomy" id="6216"/>
    <lineage>
        <taxon>Eukaryota</taxon>
        <taxon>Metazoa</taxon>
        <taxon>Spiralia</taxon>
        <taxon>Lophotrochozoa</taxon>
        <taxon>Platyhelminthes</taxon>
        <taxon>Cestoda</taxon>
        <taxon>Eucestoda</taxon>
        <taxon>Cyclophyllidea</taxon>
        <taxon>Hymenolepididae</taxon>
        <taxon>Hymenolepis</taxon>
    </lineage>
</organism>
<evidence type="ECO:0000313" key="1">
    <source>
        <dbReference type="EMBL" id="VDL58958.1"/>
    </source>
</evidence>
<dbReference type="Proteomes" id="UP000274504">
    <property type="component" value="Unassembled WGS sequence"/>
</dbReference>
<proteinExistence type="predicted"/>
<name>A0A0R3SNX7_HYMDI</name>
<accession>A0A0R3SNX7</accession>
<dbReference type="AlphaFoldDB" id="A0A0R3SNX7"/>
<sequence length="115" mass="11728">MMKNVVAEVRPSITIKDVTSANELRSGYSHFGKWVCGVLSNGDVSFVRVGFRSSSRSGCCLGGDLVGRSGCSLGIDLGGRSDCSLGTDLGGRSDCSLGTDLGGRSDCSLGTDLGG</sequence>
<evidence type="ECO:0000313" key="3">
    <source>
        <dbReference type="WBParaSite" id="HDID_0000664201-mRNA-1"/>
    </source>
</evidence>
<evidence type="ECO:0000313" key="2">
    <source>
        <dbReference type="Proteomes" id="UP000274504"/>
    </source>
</evidence>
<gene>
    <name evidence="1" type="ORF">HDID_LOCUS6640</name>
</gene>
<reference evidence="3" key="1">
    <citation type="submission" date="2017-02" db="UniProtKB">
        <authorList>
            <consortium name="WormBaseParasite"/>
        </authorList>
    </citation>
    <scope>IDENTIFICATION</scope>
</reference>
<dbReference type="EMBL" id="UYSG01006473">
    <property type="protein sequence ID" value="VDL58958.1"/>
    <property type="molecule type" value="Genomic_DNA"/>
</dbReference>